<dbReference type="PROSITE" id="PS01031">
    <property type="entry name" value="SHSP"/>
    <property type="match status" value="1"/>
</dbReference>
<dbReference type="WBParaSite" id="GPUH_0000409101-mRNA-1">
    <property type="protein sequence ID" value="GPUH_0000409101-mRNA-1"/>
    <property type="gene ID" value="GPUH_0000409101"/>
</dbReference>
<comment type="similarity">
    <text evidence="1 2">Belongs to the small heat shock protein (HSP20) family.</text>
</comment>
<dbReference type="Proteomes" id="UP000271098">
    <property type="component" value="Unassembled WGS sequence"/>
</dbReference>
<accession>A0A183D5U3</accession>
<evidence type="ECO:0000313" key="5">
    <source>
        <dbReference type="Proteomes" id="UP000271098"/>
    </source>
</evidence>
<dbReference type="SUPFAM" id="SSF49764">
    <property type="entry name" value="HSP20-like chaperones"/>
    <property type="match status" value="1"/>
</dbReference>
<evidence type="ECO:0000313" key="4">
    <source>
        <dbReference type="EMBL" id="VDK42424.1"/>
    </source>
</evidence>
<dbReference type="PRINTS" id="PR00299">
    <property type="entry name" value="ACRYSTALLIN"/>
</dbReference>
<dbReference type="OrthoDB" id="1431247at2759"/>
<dbReference type="CDD" id="cd06526">
    <property type="entry name" value="metazoan_ACD"/>
    <property type="match status" value="1"/>
</dbReference>
<reference evidence="4 5" key="2">
    <citation type="submission" date="2018-11" db="EMBL/GenBank/DDBJ databases">
        <authorList>
            <consortium name="Pathogen Informatics"/>
        </authorList>
    </citation>
    <scope>NUCLEOTIDE SEQUENCE [LARGE SCALE GENOMIC DNA]</scope>
</reference>
<dbReference type="InterPro" id="IPR008978">
    <property type="entry name" value="HSP20-like_chaperone"/>
</dbReference>
<dbReference type="InterPro" id="IPR001436">
    <property type="entry name" value="Alpha-crystallin/sHSP_animal"/>
</dbReference>
<dbReference type="InterPro" id="IPR002068">
    <property type="entry name" value="A-crystallin/Hsp20_dom"/>
</dbReference>
<dbReference type="GO" id="GO:0005634">
    <property type="term" value="C:nucleus"/>
    <property type="evidence" value="ECO:0007669"/>
    <property type="project" value="TreeGrafter"/>
</dbReference>
<dbReference type="AlphaFoldDB" id="A0A183D5U3"/>
<keyword evidence="5" id="KW-1185">Reference proteome</keyword>
<evidence type="ECO:0000313" key="6">
    <source>
        <dbReference type="WBParaSite" id="GPUH_0000409101-mRNA-1"/>
    </source>
</evidence>
<evidence type="ECO:0000259" key="3">
    <source>
        <dbReference type="PROSITE" id="PS01031"/>
    </source>
</evidence>
<protein>
    <submittedName>
        <fullName evidence="6">SHSP domain-containing protein</fullName>
    </submittedName>
</protein>
<dbReference type="GO" id="GO:0009408">
    <property type="term" value="P:response to heat"/>
    <property type="evidence" value="ECO:0007669"/>
    <property type="project" value="TreeGrafter"/>
</dbReference>
<reference evidence="6" key="1">
    <citation type="submission" date="2016-06" db="UniProtKB">
        <authorList>
            <consortium name="WormBaseParasite"/>
        </authorList>
    </citation>
    <scope>IDENTIFICATION</scope>
</reference>
<proteinExistence type="inferred from homology"/>
<dbReference type="Gene3D" id="2.60.40.790">
    <property type="match status" value="1"/>
</dbReference>
<feature type="domain" description="SHSP" evidence="3">
    <location>
        <begin position="1"/>
        <end position="86"/>
    </location>
</feature>
<dbReference type="Pfam" id="PF00011">
    <property type="entry name" value="HSP20"/>
    <property type="match status" value="1"/>
</dbReference>
<evidence type="ECO:0000256" key="1">
    <source>
        <dbReference type="PROSITE-ProRule" id="PRU00285"/>
    </source>
</evidence>
<dbReference type="GO" id="GO:0005737">
    <property type="term" value="C:cytoplasm"/>
    <property type="evidence" value="ECO:0007669"/>
    <property type="project" value="TreeGrafter"/>
</dbReference>
<dbReference type="GO" id="GO:0051082">
    <property type="term" value="F:unfolded protein binding"/>
    <property type="evidence" value="ECO:0007669"/>
    <property type="project" value="TreeGrafter"/>
</dbReference>
<dbReference type="EMBL" id="UYRT01007434">
    <property type="protein sequence ID" value="VDK42424.1"/>
    <property type="molecule type" value="Genomic_DNA"/>
</dbReference>
<dbReference type="PANTHER" id="PTHR45640">
    <property type="entry name" value="HEAT SHOCK PROTEIN HSP-12.2-RELATED"/>
    <property type="match status" value="1"/>
</dbReference>
<sequence length="86" mass="9530">VIDDAEKFSVSIDARNFAPDEITVSIEGKELKIGAVHIGDPKDGRVTKQFERRYIIPNDVVTDRNETSVSPDGILTVTLPKKRLPP</sequence>
<evidence type="ECO:0000256" key="2">
    <source>
        <dbReference type="RuleBase" id="RU003616"/>
    </source>
</evidence>
<dbReference type="PANTHER" id="PTHR45640:SF26">
    <property type="entry name" value="RE23625P"/>
    <property type="match status" value="1"/>
</dbReference>
<organism evidence="6">
    <name type="scientific">Gongylonema pulchrum</name>
    <dbReference type="NCBI Taxonomy" id="637853"/>
    <lineage>
        <taxon>Eukaryota</taxon>
        <taxon>Metazoa</taxon>
        <taxon>Ecdysozoa</taxon>
        <taxon>Nematoda</taxon>
        <taxon>Chromadorea</taxon>
        <taxon>Rhabditida</taxon>
        <taxon>Spirurina</taxon>
        <taxon>Spiruromorpha</taxon>
        <taxon>Spiruroidea</taxon>
        <taxon>Gongylonematidae</taxon>
        <taxon>Gongylonema</taxon>
    </lineage>
</organism>
<gene>
    <name evidence="4" type="ORF">GPUH_LOCUS4084</name>
</gene>
<name>A0A183D5U3_9BILA</name>
<dbReference type="GO" id="GO:0042026">
    <property type="term" value="P:protein refolding"/>
    <property type="evidence" value="ECO:0007669"/>
    <property type="project" value="TreeGrafter"/>
</dbReference>